<comment type="similarity">
    <text evidence="1">Belongs to the outer membrane porin (Opr) (TC 1.B.25) family.</text>
</comment>
<protein>
    <submittedName>
        <fullName evidence="4">Outer membrane porin</fullName>
    </submittedName>
</protein>
<dbReference type="Gene3D" id="2.40.160.10">
    <property type="entry name" value="Porin"/>
    <property type="match status" value="1"/>
</dbReference>
<dbReference type="InterPro" id="IPR005318">
    <property type="entry name" value="OM_porin_bac"/>
</dbReference>
<name>A0AAX3FX40_9PSED</name>
<accession>A0AAX3FX40</accession>
<keyword evidence="3" id="KW-0732">Signal</keyword>
<dbReference type="InterPro" id="IPR023614">
    <property type="entry name" value="Porin_dom_sf"/>
</dbReference>
<dbReference type="Pfam" id="PF03573">
    <property type="entry name" value="OprD"/>
    <property type="match status" value="1"/>
</dbReference>
<keyword evidence="2" id="KW-0813">Transport</keyword>
<reference evidence="4 5" key="1">
    <citation type="submission" date="2018-12" db="EMBL/GenBank/DDBJ databases">
        <authorList>
            <consortium name="Pathogen Informatics"/>
        </authorList>
    </citation>
    <scope>NUCLEOTIDE SEQUENCE [LARGE SCALE GENOMIC DNA]</scope>
    <source>
        <strain evidence="4 5">NCTC7357</strain>
    </source>
</reference>
<evidence type="ECO:0000313" key="5">
    <source>
        <dbReference type="Proteomes" id="UP000277437"/>
    </source>
</evidence>
<gene>
    <name evidence="4" type="ORF">NCTC7357_03708</name>
</gene>
<organism evidence="4 5">
    <name type="scientific">Pseudomonas chlororaphis</name>
    <dbReference type="NCBI Taxonomy" id="587753"/>
    <lineage>
        <taxon>Bacteria</taxon>
        <taxon>Pseudomonadati</taxon>
        <taxon>Pseudomonadota</taxon>
        <taxon>Gammaproteobacteria</taxon>
        <taxon>Pseudomonadales</taxon>
        <taxon>Pseudomonadaceae</taxon>
        <taxon>Pseudomonas</taxon>
    </lineage>
</organism>
<evidence type="ECO:0000256" key="1">
    <source>
        <dbReference type="ARBA" id="ARBA00009075"/>
    </source>
</evidence>
<dbReference type="EMBL" id="LR134334">
    <property type="protein sequence ID" value="VEF75378.1"/>
    <property type="molecule type" value="Genomic_DNA"/>
</dbReference>
<evidence type="ECO:0000256" key="2">
    <source>
        <dbReference type="ARBA" id="ARBA00022448"/>
    </source>
</evidence>
<dbReference type="Proteomes" id="UP000277437">
    <property type="component" value="Chromosome"/>
</dbReference>
<sequence length="81" mass="8611">MSTARSVHDPDQKTFPESFTLGFGLDAHVYSGWMLDSGGGRAGKARLLGVDNEGHPKDQFSRDGALTVSADAILTKAADFN</sequence>
<proteinExistence type="inferred from homology"/>
<dbReference type="GO" id="GO:0016020">
    <property type="term" value="C:membrane"/>
    <property type="evidence" value="ECO:0007669"/>
    <property type="project" value="InterPro"/>
</dbReference>
<evidence type="ECO:0000256" key="3">
    <source>
        <dbReference type="ARBA" id="ARBA00022729"/>
    </source>
</evidence>
<evidence type="ECO:0000313" key="4">
    <source>
        <dbReference type="EMBL" id="VEF75378.1"/>
    </source>
</evidence>
<dbReference type="AlphaFoldDB" id="A0AAX3FX40"/>